<keyword evidence="3" id="KW-1185">Reference proteome</keyword>
<gene>
    <name evidence="2" type="ORF">BCR37DRAFT_75764</name>
</gene>
<dbReference type="AlphaFoldDB" id="A0A1Y2F7C9"/>
<reference evidence="2 3" key="1">
    <citation type="submission" date="2016-07" db="EMBL/GenBank/DDBJ databases">
        <title>Pervasive Adenine N6-methylation of Active Genes in Fungi.</title>
        <authorList>
            <consortium name="DOE Joint Genome Institute"/>
            <person name="Mondo S.J."/>
            <person name="Dannebaum R.O."/>
            <person name="Kuo R.C."/>
            <person name="Labutti K."/>
            <person name="Haridas S."/>
            <person name="Kuo A."/>
            <person name="Salamov A."/>
            <person name="Ahrendt S.R."/>
            <person name="Lipzen A."/>
            <person name="Sullivan W."/>
            <person name="Andreopoulos W.B."/>
            <person name="Clum A."/>
            <person name="Lindquist E."/>
            <person name="Daum C."/>
            <person name="Ramamoorthy G.K."/>
            <person name="Gryganskyi A."/>
            <person name="Culley D."/>
            <person name="Magnuson J.K."/>
            <person name="James T.Y."/>
            <person name="O'Malley M.A."/>
            <person name="Stajich J.E."/>
            <person name="Spatafora J.W."/>
            <person name="Visel A."/>
            <person name="Grigoriev I.V."/>
        </authorList>
    </citation>
    <scope>NUCLEOTIDE SEQUENCE [LARGE SCALE GENOMIC DNA]</scope>
    <source>
        <strain evidence="2 3">12-1054</strain>
    </source>
</reference>
<dbReference type="OrthoDB" id="10266568at2759"/>
<evidence type="ECO:0000313" key="3">
    <source>
        <dbReference type="Proteomes" id="UP000193685"/>
    </source>
</evidence>
<dbReference type="InterPro" id="IPR005024">
    <property type="entry name" value="Snf7_fam"/>
</dbReference>
<dbReference type="Gene3D" id="6.10.140.1230">
    <property type="match status" value="1"/>
</dbReference>
<dbReference type="GO" id="GO:0007034">
    <property type="term" value="P:vacuolar transport"/>
    <property type="evidence" value="ECO:0007669"/>
    <property type="project" value="InterPro"/>
</dbReference>
<name>A0A1Y2F7C9_PROLT</name>
<dbReference type="EMBL" id="MCFI01000014">
    <property type="protein sequence ID" value="ORY79830.1"/>
    <property type="molecule type" value="Genomic_DNA"/>
</dbReference>
<protein>
    <submittedName>
        <fullName evidence="2">Snf7 family</fullName>
    </submittedName>
</protein>
<dbReference type="Proteomes" id="UP000193685">
    <property type="component" value="Unassembled WGS sequence"/>
</dbReference>
<feature type="compositionally biased region" description="Basic and acidic residues" evidence="1">
    <location>
        <begin position="177"/>
        <end position="195"/>
    </location>
</feature>
<dbReference type="Pfam" id="PF03357">
    <property type="entry name" value="Snf7"/>
    <property type="match status" value="1"/>
</dbReference>
<comment type="caution">
    <text evidence="2">The sequence shown here is derived from an EMBL/GenBank/DDBJ whole genome shotgun (WGS) entry which is preliminary data.</text>
</comment>
<dbReference type="STRING" id="56484.A0A1Y2F7C9"/>
<accession>A0A1Y2F7C9</accession>
<proteinExistence type="predicted"/>
<organism evidence="2 3">
    <name type="scientific">Protomyces lactucae-debilis</name>
    <dbReference type="NCBI Taxonomy" id="2754530"/>
    <lineage>
        <taxon>Eukaryota</taxon>
        <taxon>Fungi</taxon>
        <taxon>Dikarya</taxon>
        <taxon>Ascomycota</taxon>
        <taxon>Taphrinomycotina</taxon>
        <taxon>Taphrinomycetes</taxon>
        <taxon>Taphrinales</taxon>
        <taxon>Protomycetaceae</taxon>
        <taxon>Protomyces</taxon>
    </lineage>
</organism>
<dbReference type="GeneID" id="63789062"/>
<dbReference type="PANTHER" id="PTHR10476">
    <property type="entry name" value="CHARGED MULTIVESICULAR BODY PROTEIN"/>
    <property type="match status" value="1"/>
</dbReference>
<evidence type="ECO:0000313" key="2">
    <source>
        <dbReference type="EMBL" id="ORY79830.1"/>
    </source>
</evidence>
<dbReference type="RefSeq" id="XP_040723964.1">
    <property type="nucleotide sequence ID" value="XM_040872463.1"/>
</dbReference>
<sequence length="195" mass="21401">MSGLENSLFQLKLTAKQLKSQSAKSAKQQKLETTQVSKAIKAGNNDIARIHAENAIRKGQEQLNLLRLSARIDAVASRVQTAVTMRAVTKNMGQVVKGMDRAMQSMNMEQISLVMDKFEQQFEDLDVQAGYMEGAMNGSTATSMPTEEVDALMSKVADEAGLELTQDMAAQQAPKSKVAEAEEDRLHEKLKALRS</sequence>
<feature type="region of interest" description="Disordered" evidence="1">
    <location>
        <begin position="166"/>
        <end position="195"/>
    </location>
</feature>
<evidence type="ECO:0000256" key="1">
    <source>
        <dbReference type="SAM" id="MobiDB-lite"/>
    </source>
</evidence>
<dbReference type="OMA" id="QQITMVM"/>